<feature type="binding site" evidence="8">
    <location>
        <position position="79"/>
    </location>
    <ligand>
        <name>substrate</name>
    </ligand>
</feature>
<dbReference type="Gene3D" id="3.10.310.10">
    <property type="entry name" value="Diaminopimelate Epimerase, Chain A, domain 1"/>
    <property type="match status" value="2"/>
</dbReference>
<comment type="subunit">
    <text evidence="8">Homodimer.</text>
</comment>
<evidence type="ECO:0000256" key="6">
    <source>
        <dbReference type="ARBA" id="ARBA00023235"/>
    </source>
</evidence>
<feature type="binding site" evidence="8">
    <location>
        <begin position="89"/>
        <end position="90"/>
    </location>
    <ligand>
        <name>substrate</name>
    </ligand>
</feature>
<feature type="binding site" evidence="8">
    <location>
        <position position="192"/>
    </location>
    <ligand>
        <name>substrate</name>
    </ligand>
</feature>
<comment type="similarity">
    <text evidence="2 8">Belongs to the diaminopimelate epimerase family.</text>
</comment>
<evidence type="ECO:0000256" key="9">
    <source>
        <dbReference type="PROSITE-ProRule" id="PRU10125"/>
    </source>
</evidence>
<dbReference type="GO" id="GO:0008837">
    <property type="term" value="F:diaminopimelate epimerase activity"/>
    <property type="evidence" value="ECO:0007669"/>
    <property type="project" value="UniProtKB-UniRule"/>
</dbReference>
<dbReference type="KEGG" id="nec:KGD82_19585"/>
<organism evidence="10 11">
    <name type="scientific">Nocardiopsis eucommiae</name>
    <dbReference type="NCBI Taxonomy" id="2831970"/>
    <lineage>
        <taxon>Bacteria</taxon>
        <taxon>Bacillati</taxon>
        <taxon>Actinomycetota</taxon>
        <taxon>Actinomycetes</taxon>
        <taxon>Streptosporangiales</taxon>
        <taxon>Nocardiopsidaceae</taxon>
        <taxon>Nocardiopsis</taxon>
    </lineage>
</organism>
<dbReference type="HAMAP" id="MF_00197">
    <property type="entry name" value="DAP_epimerase"/>
    <property type="match status" value="1"/>
</dbReference>
<feature type="site" description="Could be important to modulate the pK values of the two catalytic cysteine residues" evidence="8">
    <location>
        <position position="162"/>
    </location>
</feature>
<accession>A0A975QK08</accession>
<keyword evidence="4 8" id="KW-0028">Amino-acid biosynthesis</keyword>
<feature type="active site" description="Proton acceptor" evidence="8">
    <location>
        <position position="219"/>
    </location>
</feature>
<evidence type="ECO:0000256" key="5">
    <source>
        <dbReference type="ARBA" id="ARBA00023154"/>
    </source>
</evidence>
<dbReference type="EC" id="5.1.1.7" evidence="3 8"/>
<dbReference type="AlphaFoldDB" id="A0A975QK08"/>
<feature type="binding site" evidence="8">
    <location>
        <begin position="220"/>
        <end position="221"/>
    </location>
    <ligand>
        <name>substrate</name>
    </ligand>
</feature>
<comment type="function">
    <text evidence="8">Catalyzes the stereoinversion of LL-2,6-diaminopimelate (L,L-DAP) to meso-diaminopimelate (meso-DAP), a precursor of L-lysine and an essential component of the bacterial peptidoglycan.</text>
</comment>
<comment type="catalytic activity">
    <reaction evidence="7 8">
        <text>(2S,6S)-2,6-diaminopimelate = meso-2,6-diaminopimelate</text>
        <dbReference type="Rhea" id="RHEA:15393"/>
        <dbReference type="ChEBI" id="CHEBI:57609"/>
        <dbReference type="ChEBI" id="CHEBI:57791"/>
        <dbReference type="EC" id="5.1.1.7"/>
    </reaction>
</comment>
<dbReference type="PANTHER" id="PTHR31689">
    <property type="entry name" value="DIAMINOPIMELATE EPIMERASE, CHLOROPLASTIC"/>
    <property type="match status" value="1"/>
</dbReference>
<evidence type="ECO:0000256" key="7">
    <source>
        <dbReference type="ARBA" id="ARBA00051712"/>
    </source>
</evidence>
<dbReference type="Proteomes" id="UP000682416">
    <property type="component" value="Chromosome"/>
</dbReference>
<feature type="binding site" evidence="8">
    <location>
        <position position="160"/>
    </location>
    <ligand>
        <name>substrate</name>
    </ligand>
</feature>
<evidence type="ECO:0000256" key="4">
    <source>
        <dbReference type="ARBA" id="ARBA00022605"/>
    </source>
</evidence>
<sequence length="274" mass="28743">MASMRFAKGHGTENDFVILPDPDGELQLTEETVRSLCDRRAGIGGDGVLRVVRTNALGETLAPAARTAERTAWFMDYRNSDGSVAEMCGNGVRVFAHYLRHAGLVSEDRFEVGTRDGAKGVVIESDGDVTVDMGRVERLGTSSAKLARQVVHGARISVGNPHLACEVDAPVAGIDLTALPVLDTEAFPQGANVEVYSEVGPGVLEMRVYERGSGETRSCGTGIVAAAAAATPEGEDATWRVRVPGGECTVHVDASGARLSGPAVIVAEGETLLI</sequence>
<name>A0A975QK08_9ACTN</name>
<evidence type="ECO:0000256" key="3">
    <source>
        <dbReference type="ARBA" id="ARBA00013080"/>
    </source>
</evidence>
<feature type="binding site" evidence="8">
    <location>
        <begin position="210"/>
        <end position="211"/>
    </location>
    <ligand>
        <name>substrate</name>
    </ligand>
</feature>
<dbReference type="Pfam" id="PF01678">
    <property type="entry name" value="DAP_epimerase"/>
    <property type="match status" value="2"/>
</dbReference>
<feature type="active site" description="Proton donor" evidence="8">
    <location>
        <position position="88"/>
    </location>
</feature>
<evidence type="ECO:0000313" key="11">
    <source>
        <dbReference type="Proteomes" id="UP000682416"/>
    </source>
</evidence>
<dbReference type="SUPFAM" id="SSF54506">
    <property type="entry name" value="Diaminopimelate epimerase-like"/>
    <property type="match status" value="2"/>
</dbReference>
<evidence type="ECO:0000313" key="10">
    <source>
        <dbReference type="EMBL" id="QVJ00725.1"/>
    </source>
</evidence>
<dbReference type="RefSeq" id="WP_378737023.1">
    <property type="nucleotide sequence ID" value="NZ_CBDRIY010000024.1"/>
</dbReference>
<dbReference type="PANTHER" id="PTHR31689:SF0">
    <property type="entry name" value="DIAMINOPIMELATE EPIMERASE"/>
    <property type="match status" value="1"/>
</dbReference>
<evidence type="ECO:0000256" key="1">
    <source>
        <dbReference type="ARBA" id="ARBA00005196"/>
    </source>
</evidence>
<feature type="binding site" evidence="8">
    <location>
        <position position="14"/>
    </location>
    <ligand>
        <name>substrate</name>
    </ligand>
</feature>
<evidence type="ECO:0000256" key="8">
    <source>
        <dbReference type="HAMAP-Rule" id="MF_00197"/>
    </source>
</evidence>
<dbReference type="InterPro" id="IPR001653">
    <property type="entry name" value="DAP_epimerase_DapF"/>
</dbReference>
<keyword evidence="6 8" id="KW-0413">Isomerase</keyword>
<dbReference type="GO" id="GO:0009089">
    <property type="term" value="P:lysine biosynthetic process via diaminopimelate"/>
    <property type="evidence" value="ECO:0007669"/>
    <property type="project" value="UniProtKB-UniRule"/>
</dbReference>
<dbReference type="PROSITE" id="PS01326">
    <property type="entry name" value="DAP_EPIMERASE"/>
    <property type="match status" value="1"/>
</dbReference>
<proteinExistence type="inferred from homology"/>
<protein>
    <recommendedName>
        <fullName evidence="3 8">Diaminopimelate epimerase</fullName>
        <shortName evidence="8">DAP epimerase</shortName>
        <ecNumber evidence="3 8">5.1.1.7</ecNumber>
    </recommendedName>
    <alternativeName>
        <fullName evidence="8">PLP-independent amino acid racemase</fullName>
    </alternativeName>
</protein>
<keyword evidence="11" id="KW-1185">Reference proteome</keyword>
<keyword evidence="5 8" id="KW-0457">Lysine biosynthesis</keyword>
<dbReference type="InterPro" id="IPR018510">
    <property type="entry name" value="DAP_epimerase_AS"/>
</dbReference>
<comment type="pathway">
    <text evidence="1 8">Amino-acid biosynthesis; L-lysine biosynthesis via DAP pathway; DL-2,6-diaminopimelate from LL-2,6-diaminopimelate: step 1/1.</text>
</comment>
<reference evidence="10" key="1">
    <citation type="submission" date="2021-05" db="EMBL/GenBank/DDBJ databases">
        <authorList>
            <person name="Kaiqin L."/>
            <person name="Jian G."/>
        </authorList>
    </citation>
    <scope>NUCLEOTIDE SEQUENCE</scope>
    <source>
        <strain evidence="10">HDS5</strain>
    </source>
</reference>
<dbReference type="EMBL" id="CP074402">
    <property type="protein sequence ID" value="QVJ00725.1"/>
    <property type="molecule type" value="Genomic_DNA"/>
</dbReference>
<feature type="active site" evidence="9">
    <location>
        <position position="88"/>
    </location>
</feature>
<evidence type="ECO:0000256" key="2">
    <source>
        <dbReference type="ARBA" id="ARBA00010219"/>
    </source>
</evidence>
<comment type="caution">
    <text evidence="8">Lacks conserved residue(s) required for the propagation of feature annotation.</text>
</comment>
<comment type="subcellular location">
    <subcellularLocation>
        <location evidence="8">Cytoplasm</location>
    </subcellularLocation>
</comment>
<keyword evidence="8" id="KW-0963">Cytoplasm</keyword>
<feature type="site" description="Could be important to modulate the pK values of the two catalytic cysteine residues" evidence="8">
    <location>
        <position position="210"/>
    </location>
</feature>
<dbReference type="GO" id="GO:0005829">
    <property type="term" value="C:cytosol"/>
    <property type="evidence" value="ECO:0007669"/>
    <property type="project" value="TreeGrafter"/>
</dbReference>
<dbReference type="NCBIfam" id="TIGR00652">
    <property type="entry name" value="DapF"/>
    <property type="match status" value="1"/>
</dbReference>
<gene>
    <name evidence="8" type="primary">dapF</name>
    <name evidence="10" type="ORF">KGD82_19585</name>
</gene>